<organism evidence="2 3">
    <name type="scientific">Drosophila guanche</name>
    <name type="common">Fruit fly</name>
    <dbReference type="NCBI Taxonomy" id="7266"/>
    <lineage>
        <taxon>Eukaryota</taxon>
        <taxon>Metazoa</taxon>
        <taxon>Ecdysozoa</taxon>
        <taxon>Arthropoda</taxon>
        <taxon>Hexapoda</taxon>
        <taxon>Insecta</taxon>
        <taxon>Pterygota</taxon>
        <taxon>Neoptera</taxon>
        <taxon>Endopterygota</taxon>
        <taxon>Diptera</taxon>
        <taxon>Brachycera</taxon>
        <taxon>Muscomorpha</taxon>
        <taxon>Ephydroidea</taxon>
        <taxon>Drosophilidae</taxon>
        <taxon>Drosophila</taxon>
        <taxon>Sophophora</taxon>
    </lineage>
</organism>
<dbReference type="EMBL" id="OUUW01000002">
    <property type="protein sequence ID" value="SPP76202.1"/>
    <property type="molecule type" value="Genomic_DNA"/>
</dbReference>
<accession>A0A3B0J8K5</accession>
<name>A0A3B0J8K5_DROGU</name>
<feature type="compositionally biased region" description="Basic and acidic residues" evidence="1">
    <location>
        <begin position="34"/>
        <end position="49"/>
    </location>
</feature>
<reference evidence="3" key="1">
    <citation type="submission" date="2018-01" db="EMBL/GenBank/DDBJ databases">
        <authorList>
            <person name="Alioto T."/>
            <person name="Alioto T."/>
        </authorList>
    </citation>
    <scope>NUCLEOTIDE SEQUENCE [LARGE SCALE GENOMIC DNA]</scope>
</reference>
<dbReference type="OrthoDB" id="8049002at2759"/>
<proteinExistence type="predicted"/>
<evidence type="ECO:0000313" key="3">
    <source>
        <dbReference type="Proteomes" id="UP000268350"/>
    </source>
</evidence>
<protein>
    <submittedName>
        <fullName evidence="2">Blast:tRNA (Guanine(37)-N1)-methyltransferase</fullName>
    </submittedName>
</protein>
<dbReference type="GO" id="GO:0032259">
    <property type="term" value="P:methylation"/>
    <property type="evidence" value="ECO:0007669"/>
    <property type="project" value="UniProtKB-KW"/>
</dbReference>
<feature type="compositionally biased region" description="Low complexity" evidence="1">
    <location>
        <begin position="9"/>
        <end position="18"/>
    </location>
</feature>
<dbReference type="GO" id="GO:0008168">
    <property type="term" value="F:methyltransferase activity"/>
    <property type="evidence" value="ECO:0007669"/>
    <property type="project" value="UniProtKB-KW"/>
</dbReference>
<sequence>MGRNKANNKKVAPAAKPKTQLNKSKKAKNVFKVADNRKGKGKKPKEVQGKLKQIKESVKAKQEKVDATLKTLHKDMVVKKPKPAVSPLKNKRKPAANTEKVSDTLGKLKF</sequence>
<dbReference type="STRING" id="7266.A0A3B0J8K5"/>
<evidence type="ECO:0000313" key="2">
    <source>
        <dbReference type="EMBL" id="SPP76202.1"/>
    </source>
</evidence>
<keyword evidence="2" id="KW-0489">Methyltransferase</keyword>
<feature type="region of interest" description="Disordered" evidence="1">
    <location>
        <begin position="79"/>
        <end position="110"/>
    </location>
</feature>
<keyword evidence="2" id="KW-0808">Transferase</keyword>
<feature type="region of interest" description="Disordered" evidence="1">
    <location>
        <begin position="1"/>
        <end position="49"/>
    </location>
</feature>
<keyword evidence="3" id="KW-1185">Reference proteome</keyword>
<dbReference type="AlphaFoldDB" id="A0A3B0J8K5"/>
<dbReference type="Proteomes" id="UP000268350">
    <property type="component" value="Unassembled WGS sequence"/>
</dbReference>
<dbReference type="OMA" id="NFQSLHA"/>
<gene>
    <name evidence="2" type="ORF">DGUA_6G006693</name>
</gene>
<evidence type="ECO:0000256" key="1">
    <source>
        <dbReference type="SAM" id="MobiDB-lite"/>
    </source>
</evidence>